<feature type="transmembrane region" description="Helical" evidence="5">
    <location>
        <begin position="399"/>
        <end position="421"/>
    </location>
</feature>
<evidence type="ECO:0000256" key="2">
    <source>
        <dbReference type="ARBA" id="ARBA00022692"/>
    </source>
</evidence>
<feature type="transmembrane region" description="Helical" evidence="5">
    <location>
        <begin position="6"/>
        <end position="25"/>
    </location>
</feature>
<organism evidence="7 8">
    <name type="scientific">Candidatus Aramenus sulfurataquae</name>
    <dbReference type="NCBI Taxonomy" id="1326980"/>
    <lineage>
        <taxon>Archaea</taxon>
        <taxon>Thermoproteota</taxon>
        <taxon>Thermoprotei</taxon>
        <taxon>Sulfolobales</taxon>
        <taxon>Sulfolobaceae</taxon>
        <taxon>Candidatus Aramenus</taxon>
    </lineage>
</organism>
<keyword evidence="8" id="KW-1185">Reference proteome</keyword>
<feature type="transmembrane region" description="Helical" evidence="5">
    <location>
        <begin position="159"/>
        <end position="179"/>
    </location>
</feature>
<sequence length="464" mass="49835">MLLEYLSIVIPSIVLVFSSLAVLFLDVGTEKSYKTSYYLTLASLVLVVVALMTFFGMGVNNFYLFSYTIRVDVVGYFLSIATALGAIVSLMGAEEHLESWKTRSSMLSLSLLTVLGVIYMAFSNNVIVILTGWAIASAASYAIAMLRKDYGSVVAGIKYLVMGLISSSFMIAGFAAYSLGAGTLQFNFTSIPYPSLFSLGLVLISVSFLFKIGAFPFQGWLPDVYTGADRISVSFISSVGKMVGVVPLVRVLLAADPVPLERTLAVVVFSLVSILSMTIGNVIAFSRKDVASILSFSSVSQMGFVIIGFATLLINQGLAVAGIIVQMIAYVIAQAGLFNFVNHVEKVSGTSELRGLRGLSSKDKGLAVSSTILLLSLLGIPPILGFWGKLFLFLSAFNLPWLVVIAVINSAISAGYYIPVIREMFREGEEFRLVRSSERDSVIFASTLSIALGLIAPLLLVVVS</sequence>
<evidence type="ECO:0000256" key="3">
    <source>
        <dbReference type="ARBA" id="ARBA00022989"/>
    </source>
</evidence>
<dbReference type="Proteomes" id="UP000054284">
    <property type="component" value="Unassembled WGS sequence"/>
</dbReference>
<feature type="transmembrane region" description="Helical" evidence="5">
    <location>
        <begin position="128"/>
        <end position="147"/>
    </location>
</feature>
<evidence type="ECO:0000259" key="6">
    <source>
        <dbReference type="Pfam" id="PF00361"/>
    </source>
</evidence>
<dbReference type="EMBL" id="ASRH01000002">
    <property type="protein sequence ID" value="EWG07832.1"/>
    <property type="molecule type" value="Genomic_DNA"/>
</dbReference>
<keyword evidence="3 5" id="KW-1133">Transmembrane helix</keyword>
<dbReference type="PATRIC" id="fig|1326980.6.peg.445"/>
<reference evidence="7 8" key="1">
    <citation type="journal article" date="2014" name="Genome Announc.">
        <title>Draft Genome Sequence of the Sulfolobales Archaeon AZ1, Obtained through Metagenomic Analysis of a Mexican Hot Spring.</title>
        <authorList>
            <person name="Servin-Garciduenas L.E."/>
            <person name="Martinez-Romero E."/>
        </authorList>
    </citation>
    <scope>NUCLEOTIDE SEQUENCE [LARGE SCALE GENOMIC DNA]</scope>
    <source>
        <strain evidence="7">AZ1-illumnia</strain>
    </source>
</reference>
<feature type="transmembrane region" description="Helical" evidence="5">
    <location>
        <begin position="73"/>
        <end position="93"/>
    </location>
</feature>
<feature type="transmembrane region" description="Helical" evidence="5">
    <location>
        <begin position="37"/>
        <end position="58"/>
    </location>
</feature>
<feature type="transmembrane region" description="Helical" evidence="5">
    <location>
        <begin position="191"/>
        <end position="210"/>
    </location>
</feature>
<gene>
    <name evidence="7" type="ORF">ASUL_02274</name>
</gene>
<feature type="transmembrane region" description="Helical" evidence="5">
    <location>
        <begin position="231"/>
        <end position="252"/>
    </location>
</feature>
<protein>
    <submittedName>
        <fullName evidence="7">NADH:ubiquinone oxidoreductase subunit N</fullName>
        <ecNumber evidence="7">1.6.99.5</ecNumber>
    </submittedName>
</protein>
<proteinExistence type="predicted"/>
<feature type="transmembrane region" description="Helical" evidence="5">
    <location>
        <begin position="442"/>
        <end position="463"/>
    </location>
</feature>
<keyword evidence="4 5" id="KW-0472">Membrane</keyword>
<feature type="transmembrane region" description="Helical" evidence="5">
    <location>
        <begin position="293"/>
        <end position="314"/>
    </location>
</feature>
<dbReference type="InterPro" id="IPR001750">
    <property type="entry name" value="ND/Mrp_TM"/>
</dbReference>
<feature type="transmembrane region" description="Helical" evidence="5">
    <location>
        <begin position="365"/>
        <end position="387"/>
    </location>
</feature>
<dbReference type="GO" id="GO:0016020">
    <property type="term" value="C:membrane"/>
    <property type="evidence" value="ECO:0007669"/>
    <property type="project" value="UniProtKB-SubCell"/>
</dbReference>
<feature type="transmembrane region" description="Helical" evidence="5">
    <location>
        <begin position="105"/>
        <end position="122"/>
    </location>
</feature>
<dbReference type="PANTHER" id="PTHR22773">
    <property type="entry name" value="NADH DEHYDROGENASE"/>
    <property type="match status" value="1"/>
</dbReference>
<name>W7KYI6_9CREN</name>
<evidence type="ECO:0000256" key="1">
    <source>
        <dbReference type="ARBA" id="ARBA00004141"/>
    </source>
</evidence>
<comment type="caution">
    <text evidence="7">The sequence shown here is derived from an EMBL/GenBank/DDBJ whole genome shotgun (WGS) entry which is preliminary data.</text>
</comment>
<dbReference type="GO" id="GO:0016491">
    <property type="term" value="F:oxidoreductase activity"/>
    <property type="evidence" value="ECO:0007669"/>
    <property type="project" value="UniProtKB-KW"/>
</dbReference>
<feature type="transmembrane region" description="Helical" evidence="5">
    <location>
        <begin position="264"/>
        <end position="286"/>
    </location>
</feature>
<evidence type="ECO:0000256" key="5">
    <source>
        <dbReference type="SAM" id="Phobius"/>
    </source>
</evidence>
<comment type="subcellular location">
    <subcellularLocation>
        <location evidence="1">Membrane</location>
        <topology evidence="1">Multi-pass membrane protein</topology>
    </subcellularLocation>
</comment>
<dbReference type="AlphaFoldDB" id="W7KYI6"/>
<dbReference type="Pfam" id="PF00361">
    <property type="entry name" value="Proton_antipo_M"/>
    <property type="match status" value="1"/>
</dbReference>
<keyword evidence="7" id="KW-0560">Oxidoreductase</keyword>
<dbReference type="EC" id="1.6.99.5" evidence="7"/>
<accession>W7KYI6</accession>
<evidence type="ECO:0000313" key="7">
    <source>
        <dbReference type="EMBL" id="EWG07832.1"/>
    </source>
</evidence>
<evidence type="ECO:0000256" key="4">
    <source>
        <dbReference type="ARBA" id="ARBA00023136"/>
    </source>
</evidence>
<evidence type="ECO:0000313" key="8">
    <source>
        <dbReference type="Proteomes" id="UP000054284"/>
    </source>
</evidence>
<dbReference type="NCBIfam" id="NF004445">
    <property type="entry name" value="PRK05777.2-3"/>
    <property type="match status" value="1"/>
</dbReference>
<feature type="domain" description="NADH:quinone oxidoreductase/Mrp antiporter transmembrane" evidence="6">
    <location>
        <begin position="123"/>
        <end position="412"/>
    </location>
</feature>
<keyword evidence="2 5" id="KW-0812">Transmembrane</keyword>
<feature type="transmembrane region" description="Helical" evidence="5">
    <location>
        <begin position="320"/>
        <end position="344"/>
    </location>
</feature>